<feature type="transmembrane region" description="Helical" evidence="7">
    <location>
        <begin position="99"/>
        <end position="117"/>
    </location>
</feature>
<dbReference type="InterPro" id="IPR037185">
    <property type="entry name" value="EmrE-like"/>
</dbReference>
<feature type="transmembrane region" description="Helical" evidence="7">
    <location>
        <begin position="69"/>
        <end position="93"/>
    </location>
</feature>
<feature type="transmembrane region" description="Helical" evidence="7">
    <location>
        <begin position="218"/>
        <end position="238"/>
    </location>
</feature>
<evidence type="ECO:0000259" key="8">
    <source>
        <dbReference type="Pfam" id="PF00892"/>
    </source>
</evidence>
<evidence type="ECO:0000256" key="1">
    <source>
        <dbReference type="ARBA" id="ARBA00004141"/>
    </source>
</evidence>
<evidence type="ECO:0000256" key="4">
    <source>
        <dbReference type="ARBA" id="ARBA00022989"/>
    </source>
</evidence>
<feature type="domain" description="EamA" evidence="8">
    <location>
        <begin position="8"/>
        <end position="140"/>
    </location>
</feature>
<evidence type="ECO:0000256" key="5">
    <source>
        <dbReference type="ARBA" id="ARBA00023136"/>
    </source>
</evidence>
<name>A0A934TL43_9RHOB</name>
<evidence type="ECO:0000256" key="3">
    <source>
        <dbReference type="ARBA" id="ARBA00022692"/>
    </source>
</evidence>
<dbReference type="EMBL" id="NHSD01000275">
    <property type="protein sequence ID" value="MBK5927820.1"/>
    <property type="molecule type" value="Genomic_DNA"/>
</dbReference>
<feature type="transmembrane region" description="Helical" evidence="7">
    <location>
        <begin position="271"/>
        <end position="288"/>
    </location>
</feature>
<reference evidence="9" key="1">
    <citation type="submission" date="2017-05" db="EMBL/GenBank/DDBJ databases">
        <authorList>
            <person name="Imhoff J.F."/>
            <person name="Rahn T."/>
            <person name="Kuenzel S."/>
            <person name="Neulinger S.C."/>
        </authorList>
    </citation>
    <scope>NUCLEOTIDE SEQUENCE</scope>
    <source>
        <strain evidence="9">LMG 28126</strain>
    </source>
</reference>
<keyword evidence="3 7" id="KW-0812">Transmembrane</keyword>
<evidence type="ECO:0000256" key="7">
    <source>
        <dbReference type="SAM" id="Phobius"/>
    </source>
</evidence>
<feature type="transmembrane region" description="Helical" evidence="7">
    <location>
        <begin position="245"/>
        <end position="265"/>
    </location>
</feature>
<dbReference type="PANTHER" id="PTHR22911:SF6">
    <property type="entry name" value="SOLUTE CARRIER FAMILY 35 MEMBER G1"/>
    <property type="match status" value="1"/>
</dbReference>
<feature type="region of interest" description="Disordered" evidence="6">
    <location>
        <begin position="310"/>
        <end position="330"/>
    </location>
</feature>
<feature type="transmembrane region" description="Helical" evidence="7">
    <location>
        <begin position="147"/>
        <end position="167"/>
    </location>
</feature>
<dbReference type="AlphaFoldDB" id="A0A934TL43"/>
<comment type="similarity">
    <text evidence="2">Belongs to the drug/metabolite transporter (DMT) superfamily. 10 TMS drug/metabolite exporter (DME) (TC 2.A.7.3) family.</text>
</comment>
<feature type="transmembrane region" description="Helical" evidence="7">
    <location>
        <begin position="124"/>
        <end position="141"/>
    </location>
</feature>
<evidence type="ECO:0000313" key="10">
    <source>
        <dbReference type="Proteomes" id="UP000706333"/>
    </source>
</evidence>
<dbReference type="SUPFAM" id="SSF103481">
    <property type="entry name" value="Multidrug resistance efflux transporter EmrE"/>
    <property type="match status" value="2"/>
</dbReference>
<keyword evidence="10" id="KW-1185">Reference proteome</keyword>
<dbReference type="RefSeq" id="WP_201157570.1">
    <property type="nucleotide sequence ID" value="NZ_NHSD01000275.1"/>
</dbReference>
<dbReference type="Proteomes" id="UP000706333">
    <property type="component" value="Unassembled WGS sequence"/>
</dbReference>
<dbReference type="InterPro" id="IPR000620">
    <property type="entry name" value="EamA_dom"/>
</dbReference>
<sequence length="330" mass="34902">MTADRPLLGVVLMLAFCIVIPMSDGFAKMVTDSVPVLQIVAMRFVLGSILILPIIWATGRSLRLPPGTLGPALARTACHVGAFVALLAALVHLPLAETMAIVFIQPFLMLLLGWALMGETVGPRRLAACVAGFAGTLMVIQPSFVQAGWVVVLPLLTAVGFTGFMLFTRRIAKACDPLALQAISGLLALPMLLPFLILGPLAGLPDLAPVWPDARAWGLLWAIAGFATVAHLLMTVALRLAPAATLAPIQYMELPVTVAVGWWLFRDFPDGLALTGIAVIGVAGLYMVHRERQISMAIIASARPVPHRARAPAEAQASVAPKTTGGPRAR</sequence>
<feature type="transmembrane region" description="Helical" evidence="7">
    <location>
        <begin position="179"/>
        <end position="198"/>
    </location>
</feature>
<proteinExistence type="inferred from homology"/>
<dbReference type="GO" id="GO:0016020">
    <property type="term" value="C:membrane"/>
    <property type="evidence" value="ECO:0007669"/>
    <property type="project" value="UniProtKB-SubCell"/>
</dbReference>
<evidence type="ECO:0000313" key="9">
    <source>
        <dbReference type="EMBL" id="MBK5927820.1"/>
    </source>
</evidence>
<feature type="transmembrane region" description="Helical" evidence="7">
    <location>
        <begin position="37"/>
        <end position="57"/>
    </location>
</feature>
<feature type="domain" description="EamA" evidence="8">
    <location>
        <begin position="150"/>
        <end position="288"/>
    </location>
</feature>
<comment type="subcellular location">
    <subcellularLocation>
        <location evidence="1">Membrane</location>
        <topology evidence="1">Multi-pass membrane protein</topology>
    </subcellularLocation>
</comment>
<evidence type="ECO:0000256" key="2">
    <source>
        <dbReference type="ARBA" id="ARBA00009853"/>
    </source>
</evidence>
<protein>
    <recommendedName>
        <fullName evidence="8">EamA domain-containing protein</fullName>
    </recommendedName>
</protein>
<dbReference type="PANTHER" id="PTHR22911">
    <property type="entry name" value="ACYL-MALONYL CONDENSING ENZYME-RELATED"/>
    <property type="match status" value="1"/>
</dbReference>
<accession>A0A934TL43</accession>
<keyword evidence="4 7" id="KW-1133">Transmembrane helix</keyword>
<evidence type="ECO:0000256" key="6">
    <source>
        <dbReference type="SAM" id="MobiDB-lite"/>
    </source>
</evidence>
<organism evidence="9 10">
    <name type="scientific">Rhodobaculum claviforme</name>
    <dbReference type="NCBI Taxonomy" id="1549854"/>
    <lineage>
        <taxon>Bacteria</taxon>
        <taxon>Pseudomonadati</taxon>
        <taxon>Pseudomonadota</taxon>
        <taxon>Alphaproteobacteria</taxon>
        <taxon>Rhodobacterales</taxon>
        <taxon>Paracoccaceae</taxon>
        <taxon>Rhodobaculum</taxon>
    </lineage>
</organism>
<keyword evidence="5 7" id="KW-0472">Membrane</keyword>
<gene>
    <name evidence="9" type="ORF">CCR87_10850</name>
</gene>
<comment type="caution">
    <text evidence="9">The sequence shown here is derived from an EMBL/GenBank/DDBJ whole genome shotgun (WGS) entry which is preliminary data.</text>
</comment>
<dbReference type="Pfam" id="PF00892">
    <property type="entry name" value="EamA"/>
    <property type="match status" value="2"/>
</dbReference>
<reference evidence="9" key="2">
    <citation type="journal article" date="2020" name="Microorganisms">
        <title>Osmotic Adaptation and Compatible Solute Biosynthesis of Phototrophic Bacteria as Revealed from Genome Analyses.</title>
        <authorList>
            <person name="Imhoff J.F."/>
            <person name="Rahn T."/>
            <person name="Kunzel S."/>
            <person name="Keller A."/>
            <person name="Neulinger S.C."/>
        </authorList>
    </citation>
    <scope>NUCLEOTIDE SEQUENCE</scope>
    <source>
        <strain evidence="9">LMG 28126</strain>
    </source>
</reference>